<sequence length="416" mass="46107">MSNSDTIRQSLSLNPTWSSSQSIFEELNFNIKSSLPSFTLTANERSARFDVRFLQETIGHHMMAVDMAKLSVDKAVNQDLRDLSQNIITTQSQEIETMQSWLKDWYGLSYEPEMKPGDQRMLDQMAKLNGADFEIDFMQEMTDHHKSMLSDAVPCVSRAGHTELSDLCQNIAKTQSSEINQMQTWLSERYGITDDNSIMGMSISGTTDYRNNYSNNYGQIVNGGFENGDFTGWSATGKAMLETSNFGSEPSEGKYYAALSTQFDTVPSYDIESFLNLPYGSLKSLGNGNIDEGSAMKTSFTAKAGDVLSFDWNFMTNEKDSTLAGDNKDFGFITLNSLPYNATDTSSSLQTSLTPFSDETGFKTLSIEIPFTGTYTLGLGVVNLGDPIYDSAFAIDNVKLLSVYDQNSISKMTSNT</sequence>
<accession>A0A433V654</accession>
<dbReference type="InterPro" id="IPR005183">
    <property type="entry name" value="DUF305_CopM-like"/>
</dbReference>
<reference evidence="2" key="2">
    <citation type="journal article" date="2019" name="Genome Biol. Evol.">
        <title>Day and night: Metabolic profiles and evolutionary relationships of six axenic non-marine cyanobacteria.</title>
        <authorList>
            <person name="Will S.E."/>
            <person name="Henke P."/>
            <person name="Boedeker C."/>
            <person name="Huang S."/>
            <person name="Brinkmann H."/>
            <person name="Rohde M."/>
            <person name="Jarek M."/>
            <person name="Friedl T."/>
            <person name="Seufert S."/>
            <person name="Schumacher M."/>
            <person name="Overmann J."/>
            <person name="Neumann-Schaal M."/>
            <person name="Petersen J."/>
        </authorList>
    </citation>
    <scope>NUCLEOTIDE SEQUENCE [LARGE SCALE GENOMIC DNA]</scope>
    <source>
        <strain evidence="2">PCC 7102</strain>
    </source>
</reference>
<feature type="domain" description="DUF305" evidence="1">
    <location>
        <begin position="50"/>
        <end position="186"/>
    </location>
</feature>
<dbReference type="Proteomes" id="UP000271624">
    <property type="component" value="Unassembled WGS sequence"/>
</dbReference>
<name>A0A433V654_9CYAN</name>
<dbReference type="Pfam" id="PF03713">
    <property type="entry name" value="DUF305"/>
    <property type="match status" value="1"/>
</dbReference>
<organism evidence="2 3">
    <name type="scientific">Dulcicalothrix desertica PCC 7102</name>
    <dbReference type="NCBI Taxonomy" id="232991"/>
    <lineage>
        <taxon>Bacteria</taxon>
        <taxon>Bacillati</taxon>
        <taxon>Cyanobacteriota</taxon>
        <taxon>Cyanophyceae</taxon>
        <taxon>Nostocales</taxon>
        <taxon>Calotrichaceae</taxon>
        <taxon>Dulcicalothrix</taxon>
    </lineage>
</organism>
<dbReference type="PANTHER" id="PTHR36933:SF1">
    <property type="entry name" value="SLL0788 PROTEIN"/>
    <property type="match status" value="1"/>
</dbReference>
<keyword evidence="3" id="KW-1185">Reference proteome</keyword>
<dbReference type="OrthoDB" id="7052168at2"/>
<comment type="caution">
    <text evidence="2">The sequence shown here is derived from an EMBL/GenBank/DDBJ whole genome shotgun (WGS) entry which is preliminary data.</text>
</comment>
<dbReference type="AlphaFoldDB" id="A0A433V654"/>
<dbReference type="RefSeq" id="WP_127084801.1">
    <property type="nucleotide sequence ID" value="NZ_RSCL01000019.1"/>
</dbReference>
<reference evidence="2" key="1">
    <citation type="submission" date="2018-12" db="EMBL/GenBank/DDBJ databases">
        <authorList>
            <person name="Will S."/>
            <person name="Neumann-Schaal M."/>
            <person name="Henke P."/>
        </authorList>
    </citation>
    <scope>NUCLEOTIDE SEQUENCE</scope>
    <source>
        <strain evidence="2">PCC 7102</strain>
    </source>
</reference>
<dbReference type="InterPro" id="IPR012347">
    <property type="entry name" value="Ferritin-like"/>
</dbReference>
<evidence type="ECO:0000313" key="3">
    <source>
        <dbReference type="Proteomes" id="UP000271624"/>
    </source>
</evidence>
<protein>
    <recommendedName>
        <fullName evidence="1">DUF305 domain-containing protein</fullName>
    </recommendedName>
</protein>
<dbReference type="EMBL" id="RSCL01000019">
    <property type="protein sequence ID" value="RUT01531.1"/>
    <property type="molecule type" value="Genomic_DNA"/>
</dbReference>
<dbReference type="Gene3D" id="1.20.1260.10">
    <property type="match status" value="1"/>
</dbReference>
<evidence type="ECO:0000259" key="1">
    <source>
        <dbReference type="Pfam" id="PF03713"/>
    </source>
</evidence>
<dbReference type="PANTHER" id="PTHR36933">
    <property type="entry name" value="SLL0788 PROTEIN"/>
    <property type="match status" value="1"/>
</dbReference>
<gene>
    <name evidence="2" type="ORF">DSM106972_066280</name>
</gene>
<evidence type="ECO:0000313" key="2">
    <source>
        <dbReference type="EMBL" id="RUT01531.1"/>
    </source>
</evidence>
<proteinExistence type="predicted"/>